<dbReference type="Pfam" id="PF07106">
    <property type="entry name" value="WHD_TBPIP"/>
    <property type="match status" value="1"/>
</dbReference>
<comment type="similarity">
    <text evidence="2">Belongs to the HOP2 family.</text>
</comment>
<dbReference type="SUPFAM" id="SSF46785">
    <property type="entry name" value="Winged helix' DNA-binding domain"/>
    <property type="match status" value="1"/>
</dbReference>
<reference evidence="7 8" key="1">
    <citation type="journal article" date="2018" name="Nat. Ecol. Evol.">
        <title>Pezizomycetes genomes reveal the molecular basis of ectomycorrhizal truffle lifestyle.</title>
        <authorList>
            <person name="Murat C."/>
            <person name="Payen T."/>
            <person name="Noel B."/>
            <person name="Kuo A."/>
            <person name="Morin E."/>
            <person name="Chen J."/>
            <person name="Kohler A."/>
            <person name="Krizsan K."/>
            <person name="Balestrini R."/>
            <person name="Da Silva C."/>
            <person name="Montanini B."/>
            <person name="Hainaut M."/>
            <person name="Levati E."/>
            <person name="Barry K.W."/>
            <person name="Belfiori B."/>
            <person name="Cichocki N."/>
            <person name="Clum A."/>
            <person name="Dockter R.B."/>
            <person name="Fauchery L."/>
            <person name="Guy J."/>
            <person name="Iotti M."/>
            <person name="Le Tacon F."/>
            <person name="Lindquist E.A."/>
            <person name="Lipzen A."/>
            <person name="Malagnac F."/>
            <person name="Mello A."/>
            <person name="Molinier V."/>
            <person name="Miyauchi S."/>
            <person name="Poulain J."/>
            <person name="Riccioni C."/>
            <person name="Rubini A."/>
            <person name="Sitrit Y."/>
            <person name="Splivallo R."/>
            <person name="Traeger S."/>
            <person name="Wang M."/>
            <person name="Zifcakova L."/>
            <person name="Wipf D."/>
            <person name="Zambonelli A."/>
            <person name="Paolocci F."/>
            <person name="Nowrousian M."/>
            <person name="Ottonello S."/>
            <person name="Baldrian P."/>
            <person name="Spatafora J.W."/>
            <person name="Henrissat B."/>
            <person name="Nagy L.G."/>
            <person name="Aury J.M."/>
            <person name="Wincker P."/>
            <person name="Grigoriev I.V."/>
            <person name="Bonfante P."/>
            <person name="Martin F.M."/>
        </authorList>
    </citation>
    <scope>NUCLEOTIDE SEQUENCE [LARGE SCALE GENOMIC DNA]</scope>
    <source>
        <strain evidence="7 8">CCBAS932</strain>
    </source>
</reference>
<dbReference type="GO" id="GO:0000709">
    <property type="term" value="P:meiotic joint molecule formation"/>
    <property type="evidence" value="ECO:0007669"/>
    <property type="project" value="TreeGrafter"/>
</dbReference>
<dbReference type="AlphaFoldDB" id="A0A3N4L8J5"/>
<accession>A0A3N4L8J5</accession>
<dbReference type="InParanoid" id="A0A3N4L8J5"/>
<dbReference type="GO" id="GO:0010774">
    <property type="term" value="P:meiotic strand invasion involved in reciprocal meiotic recombination"/>
    <property type="evidence" value="ECO:0007669"/>
    <property type="project" value="TreeGrafter"/>
</dbReference>
<evidence type="ECO:0000256" key="4">
    <source>
        <dbReference type="ARBA" id="ARBA00023242"/>
    </source>
</evidence>
<feature type="domain" description="Homologous-pairing protein 2 winged helix" evidence="6">
    <location>
        <begin position="16"/>
        <end position="74"/>
    </location>
</feature>
<dbReference type="GO" id="GO:0003690">
    <property type="term" value="F:double-stranded DNA binding"/>
    <property type="evidence" value="ECO:0007669"/>
    <property type="project" value="TreeGrafter"/>
</dbReference>
<evidence type="ECO:0000313" key="8">
    <source>
        <dbReference type="Proteomes" id="UP000277580"/>
    </source>
</evidence>
<dbReference type="PANTHER" id="PTHR15938:SF0">
    <property type="entry name" value="HOMOLOGOUS-PAIRING PROTEIN 2 HOMOLOG"/>
    <property type="match status" value="1"/>
</dbReference>
<dbReference type="Gene3D" id="1.10.10.10">
    <property type="entry name" value="Winged helix-like DNA-binding domain superfamily/Winged helix DNA-binding domain"/>
    <property type="match status" value="1"/>
</dbReference>
<dbReference type="Proteomes" id="UP000277580">
    <property type="component" value="Unassembled WGS sequence"/>
</dbReference>
<dbReference type="STRING" id="1392247.A0A3N4L8J5"/>
<evidence type="ECO:0000313" key="7">
    <source>
        <dbReference type="EMBL" id="RPB17789.1"/>
    </source>
</evidence>
<dbReference type="PANTHER" id="PTHR15938">
    <property type="entry name" value="TBP-1 INTERACTING PROTEIN"/>
    <property type="match status" value="1"/>
</dbReference>
<evidence type="ECO:0000256" key="1">
    <source>
        <dbReference type="ARBA" id="ARBA00004123"/>
    </source>
</evidence>
<evidence type="ECO:0000256" key="2">
    <source>
        <dbReference type="ARBA" id="ARBA00007922"/>
    </source>
</evidence>
<organism evidence="7 8">
    <name type="scientific">Morchella conica CCBAS932</name>
    <dbReference type="NCBI Taxonomy" id="1392247"/>
    <lineage>
        <taxon>Eukaryota</taxon>
        <taxon>Fungi</taxon>
        <taxon>Dikarya</taxon>
        <taxon>Ascomycota</taxon>
        <taxon>Pezizomycotina</taxon>
        <taxon>Pezizomycetes</taxon>
        <taxon>Pezizales</taxon>
        <taxon>Morchellaceae</taxon>
        <taxon>Morchella</taxon>
    </lineage>
</organism>
<keyword evidence="5" id="KW-0469">Meiosis</keyword>
<dbReference type="OrthoDB" id="272266at2759"/>
<dbReference type="GO" id="GO:0120230">
    <property type="term" value="F:recombinase activator activity"/>
    <property type="evidence" value="ECO:0007669"/>
    <property type="project" value="TreeGrafter"/>
</dbReference>
<evidence type="ECO:0000256" key="3">
    <source>
        <dbReference type="ARBA" id="ARBA00023172"/>
    </source>
</evidence>
<comment type="subcellular location">
    <subcellularLocation>
        <location evidence="1">Nucleus</location>
    </subcellularLocation>
</comment>
<keyword evidence="3" id="KW-0233">DNA recombination</keyword>
<dbReference type="InterPro" id="IPR036390">
    <property type="entry name" value="WH_DNA-bd_sf"/>
</dbReference>
<protein>
    <submittedName>
        <fullName evidence="7">Homologous-pairing protein-like protein 2</fullName>
    </submittedName>
</protein>
<dbReference type="GO" id="GO:0000794">
    <property type="term" value="C:condensed nuclear chromosome"/>
    <property type="evidence" value="ECO:0007669"/>
    <property type="project" value="TreeGrafter"/>
</dbReference>
<keyword evidence="4" id="KW-0539">Nucleus</keyword>
<proteinExistence type="inferred from homology"/>
<name>A0A3N4L8J5_9PEZI</name>
<dbReference type="EMBL" id="ML119105">
    <property type="protein sequence ID" value="RPB17789.1"/>
    <property type="molecule type" value="Genomic_DNA"/>
</dbReference>
<dbReference type="InterPro" id="IPR010776">
    <property type="entry name" value="Hop2_WH_dom"/>
</dbReference>
<sequence length="212" mass="23484">MPPKKEKKEHLAGDQANELIIDYLRQQNRPYSATDVSANLHNAVTKTAAAKILKELHEKGEIEGRASGKQIVYHAIQDPNDFASTEDLKAMDEKITGTKLKIVKVKAELKSLQGTLNTLKAAPTVSSLCETVGVLETEIQRLESSLKPIRAGPIKSISASEKAAMDVEYVRLETLLRRRKKTFKEFWGTICDGCGDLNPSDLWERLGLEGDP</sequence>
<dbReference type="GO" id="GO:0007129">
    <property type="term" value="P:homologous chromosome pairing at meiosis"/>
    <property type="evidence" value="ECO:0007669"/>
    <property type="project" value="TreeGrafter"/>
</dbReference>
<dbReference type="GO" id="GO:0120231">
    <property type="term" value="C:DNA recombinase auxiliary factor complex"/>
    <property type="evidence" value="ECO:0007669"/>
    <property type="project" value="TreeGrafter"/>
</dbReference>
<keyword evidence="8" id="KW-1185">Reference proteome</keyword>
<dbReference type="FunCoup" id="A0A3N4L8J5">
    <property type="interactions" value="229"/>
</dbReference>
<dbReference type="InterPro" id="IPR036388">
    <property type="entry name" value="WH-like_DNA-bd_sf"/>
</dbReference>
<gene>
    <name evidence="7" type="ORF">P167DRAFT_531313</name>
</gene>
<evidence type="ECO:0000256" key="5">
    <source>
        <dbReference type="ARBA" id="ARBA00023254"/>
    </source>
</evidence>
<evidence type="ECO:0000259" key="6">
    <source>
        <dbReference type="Pfam" id="PF07106"/>
    </source>
</evidence>